<comment type="caution">
    <text evidence="2">The sequence shown here is derived from an EMBL/GenBank/DDBJ whole genome shotgun (WGS) entry which is preliminary data.</text>
</comment>
<protein>
    <submittedName>
        <fullName evidence="2">Uncharacterized protein</fullName>
    </submittedName>
</protein>
<evidence type="ECO:0000256" key="1">
    <source>
        <dbReference type="SAM" id="Coils"/>
    </source>
</evidence>
<proteinExistence type="predicted"/>
<dbReference type="STRING" id="1802438.A2571_00655"/>
<dbReference type="AlphaFoldDB" id="A0A1G2QEM8"/>
<keyword evidence="1" id="KW-0175">Coiled coil</keyword>
<accession>A0A1G2QEM8</accession>
<organism evidence="2 3">
    <name type="scientific">Candidatus Vogelbacteria bacterium RIFOXYD1_FULL_44_32</name>
    <dbReference type="NCBI Taxonomy" id="1802438"/>
    <lineage>
        <taxon>Bacteria</taxon>
        <taxon>Candidatus Vogeliibacteriota</taxon>
    </lineage>
</organism>
<name>A0A1G2QEM8_9BACT</name>
<evidence type="ECO:0000313" key="3">
    <source>
        <dbReference type="Proteomes" id="UP000177043"/>
    </source>
</evidence>
<dbReference type="Proteomes" id="UP000177043">
    <property type="component" value="Unassembled WGS sequence"/>
</dbReference>
<feature type="coiled-coil region" evidence="1">
    <location>
        <begin position="6"/>
        <end position="33"/>
    </location>
</feature>
<evidence type="ECO:0000313" key="2">
    <source>
        <dbReference type="EMBL" id="OHA58878.1"/>
    </source>
</evidence>
<reference evidence="2 3" key="1">
    <citation type="journal article" date="2016" name="Nat. Commun.">
        <title>Thousands of microbial genomes shed light on interconnected biogeochemical processes in an aquifer system.</title>
        <authorList>
            <person name="Anantharaman K."/>
            <person name="Brown C.T."/>
            <person name="Hug L.A."/>
            <person name="Sharon I."/>
            <person name="Castelle C.J."/>
            <person name="Probst A.J."/>
            <person name="Thomas B.C."/>
            <person name="Singh A."/>
            <person name="Wilkins M.J."/>
            <person name="Karaoz U."/>
            <person name="Brodie E.L."/>
            <person name="Williams K.H."/>
            <person name="Hubbard S.S."/>
            <person name="Banfield J.F."/>
        </authorList>
    </citation>
    <scope>NUCLEOTIDE SEQUENCE [LARGE SCALE GENOMIC DNA]</scope>
</reference>
<gene>
    <name evidence="2" type="ORF">A2571_00655</name>
</gene>
<sequence>MEQKIAQHIEAEIAELEERIAEKRRNLETENKIISDKDLVSEAITDFSATPRVVPPVAEGSESSYLETLPEEVEQTVAYLVDRVFTKGLAKTIAEAKKLSFLDEDAFHDTLTDKVHAELKKRGLVN</sequence>
<dbReference type="EMBL" id="MHTJ01000002">
    <property type="protein sequence ID" value="OHA58878.1"/>
    <property type="molecule type" value="Genomic_DNA"/>
</dbReference>